<evidence type="ECO:0000313" key="2">
    <source>
        <dbReference type="Proteomes" id="UP000494106"/>
    </source>
</evidence>
<proteinExistence type="predicted"/>
<reference evidence="1 2" key="1">
    <citation type="submission" date="2020-04" db="EMBL/GenBank/DDBJ databases">
        <authorList>
            <person name="Wallbank WR R."/>
            <person name="Pardo Diaz C."/>
            <person name="Kozak K."/>
            <person name="Martin S."/>
            <person name="Jiggins C."/>
            <person name="Moest M."/>
            <person name="Warren A I."/>
            <person name="Byers J.R.P. K."/>
            <person name="Montejo-Kovacevich G."/>
            <person name="Yen C E."/>
        </authorList>
    </citation>
    <scope>NUCLEOTIDE SEQUENCE [LARGE SCALE GENOMIC DNA]</scope>
</reference>
<comment type="caution">
    <text evidence="1">The sequence shown here is derived from an EMBL/GenBank/DDBJ whole genome shotgun (WGS) entry which is preliminary data.</text>
</comment>
<keyword evidence="2" id="KW-1185">Reference proteome</keyword>
<dbReference type="EMBL" id="CADEBC010000531">
    <property type="protein sequence ID" value="CAB3247831.1"/>
    <property type="molecule type" value="Genomic_DNA"/>
</dbReference>
<name>A0A8S1ASK3_ARCPL</name>
<accession>A0A8S1ASK3</accession>
<protein>
    <submittedName>
        <fullName evidence="1">Uncharacterized protein</fullName>
    </submittedName>
</protein>
<dbReference type="AlphaFoldDB" id="A0A8S1ASK3"/>
<organism evidence="1 2">
    <name type="scientific">Arctia plantaginis</name>
    <name type="common">Wood tiger moth</name>
    <name type="synonym">Phalaena plantaginis</name>
    <dbReference type="NCBI Taxonomy" id="874455"/>
    <lineage>
        <taxon>Eukaryota</taxon>
        <taxon>Metazoa</taxon>
        <taxon>Ecdysozoa</taxon>
        <taxon>Arthropoda</taxon>
        <taxon>Hexapoda</taxon>
        <taxon>Insecta</taxon>
        <taxon>Pterygota</taxon>
        <taxon>Neoptera</taxon>
        <taxon>Endopterygota</taxon>
        <taxon>Lepidoptera</taxon>
        <taxon>Glossata</taxon>
        <taxon>Ditrysia</taxon>
        <taxon>Noctuoidea</taxon>
        <taxon>Erebidae</taxon>
        <taxon>Arctiinae</taxon>
        <taxon>Arctia</taxon>
    </lineage>
</organism>
<evidence type="ECO:0000313" key="1">
    <source>
        <dbReference type="EMBL" id="CAB3247831.1"/>
    </source>
</evidence>
<gene>
    <name evidence="1" type="ORF">APLA_LOCUS11436</name>
</gene>
<dbReference type="Proteomes" id="UP000494106">
    <property type="component" value="Unassembled WGS sequence"/>
</dbReference>
<sequence>MRERGRVVSCLWLIAIRPAGERRWLQQGSALGVAHEESRSAVHATGRCRVLDKKSPKITPNLCTQKDRNML</sequence>